<evidence type="ECO:0000256" key="2">
    <source>
        <dbReference type="ARBA" id="ARBA00022695"/>
    </source>
</evidence>
<keyword evidence="4" id="KW-0378">Hydrolase</keyword>
<keyword evidence="1" id="KW-0808">Transferase</keyword>
<feature type="region of interest" description="Disordered" evidence="5">
    <location>
        <begin position="1323"/>
        <end position="1343"/>
    </location>
</feature>
<evidence type="ECO:0000259" key="6">
    <source>
        <dbReference type="PROSITE" id="PS50994"/>
    </source>
</evidence>
<dbReference type="InterPro" id="IPR050951">
    <property type="entry name" value="Retrovirus_Pol_polyprotein"/>
</dbReference>
<dbReference type="Gene3D" id="3.10.10.10">
    <property type="entry name" value="HIV Type 1 Reverse Transcriptase, subunit A, domain 1"/>
    <property type="match status" value="1"/>
</dbReference>
<feature type="region of interest" description="Disordered" evidence="5">
    <location>
        <begin position="1646"/>
        <end position="1667"/>
    </location>
</feature>
<keyword evidence="2" id="KW-0548">Nucleotidyltransferase</keyword>
<feature type="compositionally biased region" description="Acidic residues" evidence="5">
    <location>
        <begin position="266"/>
        <end position="281"/>
    </location>
</feature>
<dbReference type="InterPro" id="IPR000477">
    <property type="entry name" value="RT_dom"/>
</dbReference>
<feature type="region of interest" description="Disordered" evidence="5">
    <location>
        <begin position="257"/>
        <end position="304"/>
    </location>
</feature>
<protein>
    <recommendedName>
        <fullName evidence="6">Integrase catalytic domain-containing protein</fullName>
    </recommendedName>
</protein>
<dbReference type="Gene3D" id="2.40.70.10">
    <property type="entry name" value="Acid Proteases"/>
    <property type="match status" value="1"/>
</dbReference>
<gene>
    <name evidence="7" type="ORF">R1sor_016097</name>
</gene>
<dbReference type="Pfam" id="PF17921">
    <property type="entry name" value="Integrase_H2C2"/>
    <property type="match status" value="1"/>
</dbReference>
<dbReference type="SMART" id="SM00343">
    <property type="entry name" value="ZnF_C2HC"/>
    <property type="match status" value="4"/>
</dbReference>
<evidence type="ECO:0000313" key="8">
    <source>
        <dbReference type="Proteomes" id="UP001633002"/>
    </source>
</evidence>
<keyword evidence="8" id="KW-1185">Reference proteome</keyword>
<comment type="caution">
    <text evidence="7">The sequence shown here is derived from an EMBL/GenBank/DDBJ whole genome shotgun (WGS) entry which is preliminary data.</text>
</comment>
<dbReference type="InterPro" id="IPR036875">
    <property type="entry name" value="Znf_CCHC_sf"/>
</dbReference>
<dbReference type="InterPro" id="IPR001584">
    <property type="entry name" value="Integrase_cat-core"/>
</dbReference>
<dbReference type="Proteomes" id="UP001633002">
    <property type="component" value="Unassembled WGS sequence"/>
</dbReference>
<dbReference type="SUPFAM" id="SSF57756">
    <property type="entry name" value="Retrovirus zinc finger-like domains"/>
    <property type="match status" value="1"/>
</dbReference>
<name>A0ABD3HEE4_9MARC</name>
<sequence length="1667" mass="186835">MAPTPPQVISQATPTAQSPAAVAAQANNTTTAQSPTFATTDQVAQLMVKLEQIHLNQTDPNRQPVNTAARGQVACTWCNGTGHTNDQCPNLQIVQGAVCTYCAKRGHMYEDCRTQPQVAQVAKVNAIGVGPPQANHGNPLQYIAQLQAPAPRNGQGNGGNQGNRGRPNPVCFNCQGPHYRNQCTVPRPVRCMACGEEHQLVACPQFRTLLRDIQQPPQNQPPAPNANVNFISIVEEPPTVDHINHIAQESVFVTTRSQRYSLPPVQEEDTTTTSSSEDDDTPAIPTTGRPMPGRSPRQPSLTEQDPVLQMYRTSVPIFNTLTAQPRSNNIFDYDLATTQSVPTSSAVPGGTAIPPVTQTIPTATSTTPVPAPTATVQDNPPHPRTTTLVVQNNEASSSTAPPVTSNLTTDTVLPVHMIKHRDPVVPVTIDGHVIPDCRIDSGSSVNVIPLETMRALGLTGMRSTSVLLHMADGRNTRPVGEMKNVPSLIGEHTFLIDYIVMDMSHPPQFPLLLGVPWLVAADVHTSWRTRRLTFGTKQNKSTLAMYPSDPGSSSDHEGDGVLMMNSLDSIWHPNHDDEYDTLLAHLAQCFHIQSISTPVYDCFAITHFDEDLYSPEYNTFTQEDYDSDDEGEDYLFSRHSDNTAIPRPEVEYRDIFAYTYKELLGVDPNRCQHRIPLREGSRPVVSKPYRLNPYIADLVRKELDKLLECDFIYPSEETEWASPILIVPKKDTGKIRVCMDFRSLNQQTIPDPFPIPFTDMLLEEVAGSEMFNFMDGFSGYNQIGIAPEDQYKTTFVTQWGTSAYRVMPFGLQNAPTTFQRYMMNSFLPLSDQLKLYLDDLCAHGPRGTHITTLRATFEACRKARISLNPDKYFFGASCGPLLGLLVSRAGTSINPRKIECILRIPIPETVRDLRKFLGCTGYYRRFIFRYAVITAPFTALLQDLVDFFWSEDCQASFELLKLKLVEAPEYTFTVEYKPGTLHINADYLSRLPGDPSPMAIDTEPIDFSLLCITTQAPWTEQMKHYLSTGNTPSDLSTGKTKTFHLNALPFTVISGTLYRMGPDHILRRVLDTDEIPVVLKSCHSDEAGGHFSEELTAQKIYLAGYWWPPVHKDCDNYVKRCDACQRQSRPVSKYAALLSPMLAARPFQKWGIDFIGPINPPSRNTRHKYINVATDYVTKWAEAASFIRARGSVTVQFLHHNIISRFGVPITIITDKGTHFVNDVVAELAEAYGIEHRRSTPYHPQTNGQVERTNGILVNVLKKTVALNPTDWDRKLIGALSAYRTTYKVTTGHTPFQLVYRQEAILPVEFLIPTLRVLTSYHPPGTSDLSKGEEREESPSVDPITERVHALHQLTEKRIQALYTQISRFPAKFATKWLGPYWVQEVFDNGTVQLSTLQEEFLPARTNVEKIRLYNPHYIPETVHVTEVPADRERSVFHISTVIESHGELITTEAPRRKKLKIRRASHGRRSLRTRGETTTTVKTPFHDNRDATVTTATPRDNREKSIQDNRDTLDQRRRKTREITDIHTVGHKQLEKAGGNNCHADIERTHAQMESHGVGRQWTNDRLLQGVPITRKRRKYKPVTSSDEELFCEREQQSVESNSSRGYNSANLQSIVIVPLELTGRAETCEETMDCFVVDMVDPKTKGKRRRGGTVEVNPGTRPARV</sequence>
<dbReference type="CDD" id="cd01647">
    <property type="entry name" value="RT_LTR"/>
    <property type="match status" value="1"/>
</dbReference>
<evidence type="ECO:0000256" key="4">
    <source>
        <dbReference type="ARBA" id="ARBA00022759"/>
    </source>
</evidence>
<dbReference type="PANTHER" id="PTHR37984">
    <property type="entry name" value="PROTEIN CBG26694"/>
    <property type="match status" value="1"/>
</dbReference>
<dbReference type="SUPFAM" id="SSF50630">
    <property type="entry name" value="Acid proteases"/>
    <property type="match status" value="1"/>
</dbReference>
<dbReference type="EMBL" id="JBJQOH010000004">
    <property type="protein sequence ID" value="KAL3689788.1"/>
    <property type="molecule type" value="Genomic_DNA"/>
</dbReference>
<feature type="compositionally biased region" description="Basic and acidic residues" evidence="5">
    <location>
        <begin position="1330"/>
        <end position="1343"/>
    </location>
</feature>
<dbReference type="InterPro" id="IPR012337">
    <property type="entry name" value="RNaseH-like_sf"/>
</dbReference>
<dbReference type="InterPro" id="IPR043128">
    <property type="entry name" value="Rev_trsase/Diguanyl_cyclase"/>
</dbReference>
<dbReference type="InterPro" id="IPR041588">
    <property type="entry name" value="Integrase_H2C2"/>
</dbReference>
<dbReference type="Gene3D" id="4.10.60.10">
    <property type="entry name" value="Zinc finger, CCHC-type"/>
    <property type="match status" value="1"/>
</dbReference>
<feature type="region of interest" description="Disordered" evidence="5">
    <location>
        <begin position="1465"/>
        <end position="1518"/>
    </location>
</feature>
<dbReference type="PANTHER" id="PTHR37984:SF5">
    <property type="entry name" value="PROTEIN NYNRIN-LIKE"/>
    <property type="match status" value="1"/>
</dbReference>
<organism evidence="7 8">
    <name type="scientific">Riccia sorocarpa</name>
    <dbReference type="NCBI Taxonomy" id="122646"/>
    <lineage>
        <taxon>Eukaryota</taxon>
        <taxon>Viridiplantae</taxon>
        <taxon>Streptophyta</taxon>
        <taxon>Embryophyta</taxon>
        <taxon>Marchantiophyta</taxon>
        <taxon>Marchantiopsida</taxon>
        <taxon>Marchantiidae</taxon>
        <taxon>Marchantiales</taxon>
        <taxon>Ricciaceae</taxon>
        <taxon>Riccia</taxon>
    </lineage>
</organism>
<dbReference type="Gene3D" id="3.30.70.270">
    <property type="match status" value="2"/>
</dbReference>
<dbReference type="SUPFAM" id="SSF56672">
    <property type="entry name" value="DNA/RNA polymerases"/>
    <property type="match status" value="1"/>
</dbReference>
<dbReference type="PROSITE" id="PS50994">
    <property type="entry name" value="INTEGRASE"/>
    <property type="match status" value="1"/>
</dbReference>
<keyword evidence="4" id="KW-0255">Endonuclease</keyword>
<dbReference type="InterPro" id="IPR036397">
    <property type="entry name" value="RNaseH_sf"/>
</dbReference>
<evidence type="ECO:0000256" key="3">
    <source>
        <dbReference type="ARBA" id="ARBA00022722"/>
    </source>
</evidence>
<accession>A0ABD3HEE4</accession>
<dbReference type="Pfam" id="PF00078">
    <property type="entry name" value="RVT_1"/>
    <property type="match status" value="1"/>
</dbReference>
<dbReference type="SUPFAM" id="SSF53098">
    <property type="entry name" value="Ribonuclease H-like"/>
    <property type="match status" value="1"/>
</dbReference>
<feature type="domain" description="Integrase catalytic" evidence="6">
    <location>
        <begin position="1142"/>
        <end position="1303"/>
    </location>
</feature>
<dbReference type="Gene3D" id="3.30.420.10">
    <property type="entry name" value="Ribonuclease H-like superfamily/Ribonuclease H"/>
    <property type="match status" value="1"/>
</dbReference>
<dbReference type="GO" id="GO:0016779">
    <property type="term" value="F:nucleotidyltransferase activity"/>
    <property type="evidence" value="ECO:0007669"/>
    <property type="project" value="UniProtKB-KW"/>
</dbReference>
<dbReference type="GO" id="GO:0004519">
    <property type="term" value="F:endonuclease activity"/>
    <property type="evidence" value="ECO:0007669"/>
    <property type="project" value="UniProtKB-KW"/>
</dbReference>
<dbReference type="InterPro" id="IPR021109">
    <property type="entry name" value="Peptidase_aspartic_dom_sf"/>
</dbReference>
<reference evidence="7 8" key="1">
    <citation type="submission" date="2024-09" db="EMBL/GenBank/DDBJ databases">
        <title>Chromosome-scale assembly of Riccia sorocarpa.</title>
        <authorList>
            <person name="Paukszto L."/>
        </authorList>
    </citation>
    <scope>NUCLEOTIDE SEQUENCE [LARGE SCALE GENOMIC DNA]</scope>
    <source>
        <strain evidence="7">LP-2024</strain>
        <tissue evidence="7">Aerial parts of the thallus</tissue>
    </source>
</reference>
<evidence type="ECO:0000256" key="5">
    <source>
        <dbReference type="SAM" id="MobiDB-lite"/>
    </source>
</evidence>
<dbReference type="InterPro" id="IPR043502">
    <property type="entry name" value="DNA/RNA_pol_sf"/>
</dbReference>
<proteinExistence type="predicted"/>
<dbReference type="InterPro" id="IPR001878">
    <property type="entry name" value="Znf_CCHC"/>
</dbReference>
<evidence type="ECO:0000313" key="7">
    <source>
        <dbReference type="EMBL" id="KAL3689788.1"/>
    </source>
</evidence>
<feature type="compositionally biased region" description="Basic and acidic residues" evidence="5">
    <location>
        <begin position="1500"/>
        <end position="1518"/>
    </location>
</feature>
<evidence type="ECO:0000256" key="1">
    <source>
        <dbReference type="ARBA" id="ARBA00022679"/>
    </source>
</evidence>
<dbReference type="Gene3D" id="1.10.340.70">
    <property type="match status" value="1"/>
</dbReference>
<dbReference type="Pfam" id="PF00665">
    <property type="entry name" value="rve"/>
    <property type="match status" value="1"/>
</dbReference>
<dbReference type="CDD" id="cd00303">
    <property type="entry name" value="retropepsin_like"/>
    <property type="match status" value="1"/>
</dbReference>
<keyword evidence="3" id="KW-0540">Nuclease</keyword>